<dbReference type="EMBL" id="CP097330">
    <property type="protein sequence ID" value="URF02946.1"/>
    <property type="molecule type" value="Genomic_DNA"/>
</dbReference>
<proteinExistence type="predicted"/>
<evidence type="ECO:0000313" key="3">
    <source>
        <dbReference type="Proteomes" id="UP001056132"/>
    </source>
</evidence>
<dbReference type="Proteomes" id="UP001056132">
    <property type="component" value="Chromosome 1"/>
</dbReference>
<dbReference type="KEGG" id="ccam:M5D45_10290"/>
<feature type="region of interest" description="Disordered" evidence="1">
    <location>
        <begin position="21"/>
        <end position="44"/>
    </location>
</feature>
<reference evidence="2" key="2">
    <citation type="submission" date="2022-05" db="EMBL/GenBank/DDBJ databases">
        <authorList>
            <person name="Kunte H.-J."/>
        </authorList>
    </citation>
    <scope>NUCLEOTIDE SEQUENCE</scope>
    <source>
        <strain evidence="2">G5</strain>
    </source>
</reference>
<dbReference type="Pfam" id="PF10460">
    <property type="entry name" value="Peptidase_M30"/>
    <property type="match status" value="1"/>
</dbReference>
<dbReference type="AlphaFoldDB" id="A0AAE9I318"/>
<accession>A0AAE9I318</accession>
<reference evidence="2" key="1">
    <citation type="journal article" date="2022" name="Microbiol. Resour. Announc.">
        <title>Genome Sequence of Cupriavidus campinensis Strain G5, a Member of a Bacterial Consortium Capable of Polyethylene Degradation.</title>
        <authorList>
            <person name="Schneider B."/>
            <person name="Pfeiffer F."/>
            <person name="Dyall-Smith M."/>
            <person name="Kunte H.J."/>
        </authorList>
    </citation>
    <scope>NUCLEOTIDE SEQUENCE</scope>
    <source>
        <strain evidence="2">G5</strain>
    </source>
</reference>
<organism evidence="2 3">
    <name type="scientific">Cupriavidus campinensis</name>
    <dbReference type="NCBI Taxonomy" id="151783"/>
    <lineage>
        <taxon>Bacteria</taxon>
        <taxon>Pseudomonadati</taxon>
        <taxon>Pseudomonadota</taxon>
        <taxon>Betaproteobacteria</taxon>
        <taxon>Burkholderiales</taxon>
        <taxon>Burkholderiaceae</taxon>
        <taxon>Cupriavidus</taxon>
    </lineage>
</organism>
<protein>
    <submittedName>
        <fullName evidence="2">Hemagglutinin</fullName>
    </submittedName>
</protein>
<dbReference type="RefSeq" id="WP_250024590.1">
    <property type="nucleotide sequence ID" value="NZ_CP097330.1"/>
</dbReference>
<name>A0AAE9I318_9BURK</name>
<evidence type="ECO:0000313" key="2">
    <source>
        <dbReference type="EMBL" id="URF02946.1"/>
    </source>
</evidence>
<feature type="compositionally biased region" description="Pro residues" evidence="1">
    <location>
        <begin position="27"/>
        <end position="42"/>
    </location>
</feature>
<gene>
    <name evidence="2" type="ORF">M5D45_10290</name>
</gene>
<sequence>MMKKLALACCIVGGLSGCGGDGGSDHPPAPPVPPNPPAPAAPQPSADLLSVACTGCGAVDANTYAGTHVGVWRHVNASAAPVDVPVNIRGLSGHDVTLVFTNQGAEPQAMPALPLVPKASASAIGKSWRLDGEESTLMRRIGEFNAHGWARLAATRPLAAREAREARITPRQATLNETRTWHDAQDQPHTAALVRQSQASDGTAVNFWIENTEHGPAKVSDATIDALAASFLGPGKVYDLLTHVGGPLWGAHGYADLIPGTGQPLDIVILKLTSDNPSARLMGYFYARDVIRRSAGFPHSNEAVGFFLNSELLYAANDAAVRVVASTMAHEGMHLQNFYRRGAGHGPKYLFDTWLDEATAMMMEDFAGHAIDPAMNEIRDIRFRDYIGIRNGMYNCSLTTWEPFGDTCESYSVSGSLGGFLNRQLGAGFLSRLLRDVSSENSLAVLDSAIWAESTGTGLGEQFRRFSATAGSLMRAADSPAGYGFPARIDGALRLPLIDPQNLAGIRALTQSVPAQLQPYASIPIARPALHGIYSERVSVPPGTALSVVIQ</sequence>
<dbReference type="PROSITE" id="PS51257">
    <property type="entry name" value="PROKAR_LIPOPROTEIN"/>
    <property type="match status" value="1"/>
</dbReference>
<dbReference type="InterPro" id="IPR019501">
    <property type="entry name" value="Peptidase_M30_hyicolysin"/>
</dbReference>
<evidence type="ECO:0000256" key="1">
    <source>
        <dbReference type="SAM" id="MobiDB-lite"/>
    </source>
</evidence>